<dbReference type="RefSeq" id="XP_040481937.1">
    <property type="nucleotide sequence ID" value="XM_040626003.1"/>
</dbReference>
<organism evidence="1 2">
    <name type="scientific">Ursus maritimus</name>
    <name type="common">Polar bear</name>
    <name type="synonym">Thalarctos maritimus</name>
    <dbReference type="NCBI Taxonomy" id="29073"/>
    <lineage>
        <taxon>Eukaryota</taxon>
        <taxon>Metazoa</taxon>
        <taxon>Chordata</taxon>
        <taxon>Craniata</taxon>
        <taxon>Vertebrata</taxon>
        <taxon>Euteleostomi</taxon>
        <taxon>Mammalia</taxon>
        <taxon>Eutheria</taxon>
        <taxon>Laurasiatheria</taxon>
        <taxon>Carnivora</taxon>
        <taxon>Caniformia</taxon>
        <taxon>Ursidae</taxon>
        <taxon>Ursus</taxon>
    </lineage>
</organism>
<dbReference type="GeneID" id="103661510"/>
<sequence>MRVNGELRHPHRADLHRELTECQGAFQTSSHVKLPRNLQAPQVILRGCNFENHWQEEGESHRLWKVEATSDLPFPPKAEPRRGGGRWTSIREAGETHCRDSDHLGFLPAGACGWTDTGCGKTRGSGTPQEPRLSGRLENASVTTFHMKESWKILKELKTIKSTFSPSLVLGSLLTAVPGKRKRLPIWSQCPNSSFSGGTFEKKQPKRQVWLSAQDVFDFKGNLF</sequence>
<reference evidence="2" key="1">
    <citation type="submission" date="2025-08" db="UniProtKB">
        <authorList>
            <consortium name="RefSeq"/>
        </authorList>
    </citation>
    <scope>IDENTIFICATION</scope>
    <source>
        <tissue evidence="2">Whole blood</tissue>
    </source>
</reference>
<proteinExistence type="predicted"/>
<protein>
    <submittedName>
        <fullName evidence="2">Uncharacterized protein LOC103661510</fullName>
    </submittedName>
</protein>
<dbReference type="KEGG" id="umr:103661510"/>
<evidence type="ECO:0000313" key="1">
    <source>
        <dbReference type="Proteomes" id="UP000261680"/>
    </source>
</evidence>
<name>A0A8M1FIZ1_URSMA</name>
<gene>
    <name evidence="2" type="primary">LOC103661510</name>
</gene>
<accession>A0A8M1FIZ1</accession>
<dbReference type="AlphaFoldDB" id="A0A8M1FIZ1"/>
<keyword evidence="1" id="KW-1185">Reference proteome</keyword>
<evidence type="ECO:0000313" key="2">
    <source>
        <dbReference type="RefSeq" id="XP_040481937.1"/>
    </source>
</evidence>
<dbReference type="Proteomes" id="UP000261680">
    <property type="component" value="Unplaced"/>
</dbReference>